<sequence>MEDGTPSSPKRKKVRAKYASSVSCRRSKLKCSGENPCQRCVDNGKRCFYSEDQTAAEALQNLSRPTPVQAPATLATNDNGTGARNLLPRNEGIERRASDASVLGLSMEARMARIENMMESLMLERGITVSPRMSMERDAAASERLHADFLMQIAGEASLAFPPVTQPELGLGSPERMRHSIAALNPAGSADTPATLRVGTRAMVFPNPDEYQRLLGVFFEDVVPYYPCVNELDFRTGSEKLLSAPSIQAGDVSLLALNYIVFACCEIATALDASVPTSQANPPGWQWFRSADELVGKRKTSGQADLCLLQFLILEAVYLVYADKGNAAYSIIGIAARLCFQAGLHHQSSWRTYTPFEIHMRQRVFWTVYFLDRRISLSCGRPYSLREADIDIEQPAYLWDKEIHPDQPLPEANVAQSSNVYLNCMVCWGRLAADVWDGLFAATVSKDGIANDNTLMFDARIKHWTDVVFPTIPLLQPEYPPEPRQLRQHTIVQNSLDQLRLLLFRQTLFSLQYDAETARMCGELAAKIVQRAKAHTSDANDSLPFRHHMASSLGSAILVLTVLLYRDIPYISLNDHSMTQFEEAYNEANSLLTDLSSSLGLARRIKNDFAEIETARQQALSSAELGFGGTMAADIKDMIPYTSLDFAHQHGISAESNVLGGHANGTSASSTLNTDLWSSVFATRQGKYGVPWI</sequence>
<gene>
    <name evidence="7" type="ORF">GRF29_19g1559529</name>
</gene>
<dbReference type="InterPro" id="IPR036864">
    <property type="entry name" value="Zn2-C6_fun-type_DNA-bd_sf"/>
</dbReference>
<dbReference type="CDD" id="cd00067">
    <property type="entry name" value="GAL4"/>
    <property type="match status" value="1"/>
</dbReference>
<keyword evidence="2" id="KW-0805">Transcription regulation</keyword>
<proteinExistence type="predicted"/>
<evidence type="ECO:0000313" key="7">
    <source>
        <dbReference type="EMBL" id="KAK3214878.1"/>
    </source>
</evidence>
<dbReference type="SUPFAM" id="SSF57701">
    <property type="entry name" value="Zn2/Cys6 DNA-binding domain"/>
    <property type="match status" value="1"/>
</dbReference>
<evidence type="ECO:0000313" key="8">
    <source>
        <dbReference type="Proteomes" id="UP001280581"/>
    </source>
</evidence>
<protein>
    <recommendedName>
        <fullName evidence="6">Zn(2)-C6 fungal-type domain-containing protein</fullName>
    </recommendedName>
</protein>
<dbReference type="InterPro" id="IPR001138">
    <property type="entry name" value="Zn2Cys6_DnaBD"/>
</dbReference>
<evidence type="ECO:0000256" key="4">
    <source>
        <dbReference type="ARBA" id="ARBA00023163"/>
    </source>
</evidence>
<evidence type="ECO:0000256" key="1">
    <source>
        <dbReference type="ARBA" id="ARBA00022723"/>
    </source>
</evidence>
<keyword evidence="4" id="KW-0804">Transcription</keyword>
<evidence type="ECO:0000256" key="3">
    <source>
        <dbReference type="ARBA" id="ARBA00023125"/>
    </source>
</evidence>
<dbReference type="Pfam" id="PF00172">
    <property type="entry name" value="Zn_clus"/>
    <property type="match status" value="1"/>
</dbReference>
<accession>A0AAN6M310</accession>
<name>A0AAN6M310_9PLEO</name>
<dbReference type="EMBL" id="WVTA01000003">
    <property type="protein sequence ID" value="KAK3214878.1"/>
    <property type="molecule type" value="Genomic_DNA"/>
</dbReference>
<dbReference type="CDD" id="cd12148">
    <property type="entry name" value="fungal_TF_MHR"/>
    <property type="match status" value="1"/>
</dbReference>
<reference evidence="7 8" key="1">
    <citation type="submission" date="2021-02" db="EMBL/GenBank/DDBJ databases">
        <title>Genome assembly of Pseudopithomyces chartarum.</title>
        <authorList>
            <person name="Jauregui R."/>
            <person name="Singh J."/>
            <person name="Voisey C."/>
        </authorList>
    </citation>
    <scope>NUCLEOTIDE SEQUENCE [LARGE SCALE GENOMIC DNA]</scope>
    <source>
        <strain evidence="7 8">AGR01</strain>
    </source>
</reference>
<dbReference type="Proteomes" id="UP001280581">
    <property type="component" value="Unassembled WGS sequence"/>
</dbReference>
<keyword evidence="1" id="KW-0479">Metal-binding</keyword>
<comment type="caution">
    <text evidence="7">The sequence shown here is derived from an EMBL/GenBank/DDBJ whole genome shotgun (WGS) entry which is preliminary data.</text>
</comment>
<keyword evidence="8" id="KW-1185">Reference proteome</keyword>
<evidence type="ECO:0000259" key="6">
    <source>
        <dbReference type="PROSITE" id="PS50048"/>
    </source>
</evidence>
<dbReference type="Gene3D" id="4.10.240.10">
    <property type="entry name" value="Zn(2)-C6 fungal-type DNA-binding domain"/>
    <property type="match status" value="1"/>
</dbReference>
<evidence type="ECO:0000256" key="2">
    <source>
        <dbReference type="ARBA" id="ARBA00023015"/>
    </source>
</evidence>
<dbReference type="GO" id="GO:0000435">
    <property type="term" value="P:positive regulation of transcription from RNA polymerase II promoter by galactose"/>
    <property type="evidence" value="ECO:0007669"/>
    <property type="project" value="TreeGrafter"/>
</dbReference>
<keyword evidence="3" id="KW-0238">DNA-binding</keyword>
<dbReference type="PROSITE" id="PS50048">
    <property type="entry name" value="ZN2_CY6_FUNGAL_2"/>
    <property type="match status" value="1"/>
</dbReference>
<dbReference type="AlphaFoldDB" id="A0AAN6M310"/>
<dbReference type="GO" id="GO:0008270">
    <property type="term" value="F:zinc ion binding"/>
    <property type="evidence" value="ECO:0007669"/>
    <property type="project" value="InterPro"/>
</dbReference>
<keyword evidence="5" id="KW-0539">Nucleus</keyword>
<dbReference type="GO" id="GO:0006351">
    <property type="term" value="P:DNA-templated transcription"/>
    <property type="evidence" value="ECO:0007669"/>
    <property type="project" value="InterPro"/>
</dbReference>
<dbReference type="SMART" id="SM00906">
    <property type="entry name" value="Fungal_trans"/>
    <property type="match status" value="1"/>
</dbReference>
<dbReference type="Pfam" id="PF04082">
    <property type="entry name" value="Fungal_trans"/>
    <property type="match status" value="1"/>
</dbReference>
<dbReference type="PANTHER" id="PTHR47424">
    <property type="entry name" value="REGULATORY PROTEIN GAL4"/>
    <property type="match status" value="1"/>
</dbReference>
<dbReference type="InterPro" id="IPR051127">
    <property type="entry name" value="Fungal_SecMet_Regulators"/>
</dbReference>
<dbReference type="GO" id="GO:0000981">
    <property type="term" value="F:DNA-binding transcription factor activity, RNA polymerase II-specific"/>
    <property type="evidence" value="ECO:0007669"/>
    <property type="project" value="InterPro"/>
</dbReference>
<dbReference type="InterPro" id="IPR007219">
    <property type="entry name" value="XnlR_reg_dom"/>
</dbReference>
<evidence type="ECO:0000256" key="5">
    <source>
        <dbReference type="ARBA" id="ARBA00023242"/>
    </source>
</evidence>
<dbReference type="SMART" id="SM00066">
    <property type="entry name" value="GAL4"/>
    <property type="match status" value="1"/>
</dbReference>
<feature type="domain" description="Zn(2)-C6 fungal-type" evidence="6">
    <location>
        <begin position="20"/>
        <end position="49"/>
    </location>
</feature>
<dbReference type="GO" id="GO:0005634">
    <property type="term" value="C:nucleus"/>
    <property type="evidence" value="ECO:0007669"/>
    <property type="project" value="TreeGrafter"/>
</dbReference>
<dbReference type="GO" id="GO:0000978">
    <property type="term" value="F:RNA polymerase II cis-regulatory region sequence-specific DNA binding"/>
    <property type="evidence" value="ECO:0007669"/>
    <property type="project" value="TreeGrafter"/>
</dbReference>
<organism evidence="7 8">
    <name type="scientific">Pseudopithomyces chartarum</name>
    <dbReference type="NCBI Taxonomy" id="1892770"/>
    <lineage>
        <taxon>Eukaryota</taxon>
        <taxon>Fungi</taxon>
        <taxon>Dikarya</taxon>
        <taxon>Ascomycota</taxon>
        <taxon>Pezizomycotina</taxon>
        <taxon>Dothideomycetes</taxon>
        <taxon>Pleosporomycetidae</taxon>
        <taxon>Pleosporales</taxon>
        <taxon>Massarineae</taxon>
        <taxon>Didymosphaeriaceae</taxon>
        <taxon>Pseudopithomyces</taxon>
    </lineage>
</organism>
<dbReference type="PANTHER" id="PTHR47424:SF3">
    <property type="entry name" value="REGULATORY PROTEIN GAL4"/>
    <property type="match status" value="1"/>
</dbReference>